<feature type="domain" description="Serpin" evidence="2">
    <location>
        <begin position="44"/>
        <end position="413"/>
    </location>
</feature>
<dbReference type="Proteomes" id="UP001223978">
    <property type="component" value="Unassembled WGS sequence"/>
</dbReference>
<sequence>MATVDRTTVNRGTVRALNALTARWARAARTENADADADANGNGNSNGGGTVFAAAGVWPLLGLLSEGADPAVRGELTEALGLPPEKAGRAARALLGALDAMDGVDAALGLWTRRELPLYETWSAKLPEGAHARLTGDLEVDAAALDRWARERTGGRIPAMPIDLERRTWLVLASALVLRTRWESPFTEAELRPDSGPWSGRSLAGLFRSSRDLDEVRLAVTPDGDSVTVLTVRGDNGIDVQLLLGEPQLGAGAVLGAGLGLLDGSCAGERGGALPVGAVGPGLSVVEQPSVSPGARVDVTLPRFTVAAEHDLLADAALFGLASATDGSDRRFPGVSPERLALRSARQSATATFDEAGFEAAAVTAGGMAWMSGPPEPRHTATVISVDLDRPFGFLAVHRGVGLVLAGGWVRDVSSAGGV</sequence>
<dbReference type="Gene3D" id="3.30.497.10">
    <property type="entry name" value="Antithrombin, subunit I, domain 2"/>
    <property type="match status" value="2"/>
</dbReference>
<evidence type="ECO:0000313" key="3">
    <source>
        <dbReference type="EMBL" id="MDI3403576.1"/>
    </source>
</evidence>
<reference evidence="3 4" key="1">
    <citation type="submission" date="2023-05" db="EMBL/GenBank/DDBJ databases">
        <title>Draft genome sequence of Streptomyces sp. B-S-A6 isolated from a cave soil in Thailand.</title>
        <authorList>
            <person name="Chamroensaksri N."/>
            <person name="Muangham S."/>
        </authorList>
    </citation>
    <scope>NUCLEOTIDE SEQUENCE [LARGE SCALE GENOMIC DNA]</scope>
    <source>
        <strain evidence="3 4">B-S-A6</strain>
    </source>
</reference>
<dbReference type="InterPro" id="IPR042178">
    <property type="entry name" value="Serpin_sf_1"/>
</dbReference>
<comment type="similarity">
    <text evidence="1">Belongs to the serpin family.</text>
</comment>
<dbReference type="InterPro" id="IPR000215">
    <property type="entry name" value="Serpin_fam"/>
</dbReference>
<name>A0ABT6S651_9ACTN</name>
<keyword evidence="4" id="KW-1185">Reference proteome</keyword>
<proteinExistence type="inferred from homology"/>
<gene>
    <name evidence="3" type="ORF">QIS96_07015</name>
</gene>
<protein>
    <submittedName>
        <fullName evidence="3">Serpin family protein</fullName>
    </submittedName>
</protein>
<dbReference type="SMART" id="SM00093">
    <property type="entry name" value="SERPIN"/>
    <property type="match status" value="1"/>
</dbReference>
<accession>A0ABT6S651</accession>
<evidence type="ECO:0000256" key="1">
    <source>
        <dbReference type="RuleBase" id="RU000411"/>
    </source>
</evidence>
<evidence type="ECO:0000313" key="4">
    <source>
        <dbReference type="Proteomes" id="UP001223978"/>
    </source>
</evidence>
<dbReference type="PANTHER" id="PTHR11461">
    <property type="entry name" value="SERINE PROTEASE INHIBITOR, SERPIN"/>
    <property type="match status" value="1"/>
</dbReference>
<dbReference type="SUPFAM" id="SSF56574">
    <property type="entry name" value="Serpins"/>
    <property type="match status" value="2"/>
</dbReference>
<dbReference type="PANTHER" id="PTHR11461:SF211">
    <property type="entry name" value="GH10112P-RELATED"/>
    <property type="match status" value="1"/>
</dbReference>
<dbReference type="Pfam" id="PF00079">
    <property type="entry name" value="Serpin"/>
    <property type="match status" value="2"/>
</dbReference>
<organism evidence="3 4">
    <name type="scientific">Streptomyces cavernicola</name>
    <dbReference type="NCBI Taxonomy" id="3043613"/>
    <lineage>
        <taxon>Bacteria</taxon>
        <taxon>Bacillati</taxon>
        <taxon>Actinomycetota</taxon>
        <taxon>Actinomycetes</taxon>
        <taxon>Kitasatosporales</taxon>
        <taxon>Streptomycetaceae</taxon>
        <taxon>Streptomyces</taxon>
    </lineage>
</organism>
<evidence type="ECO:0000259" key="2">
    <source>
        <dbReference type="SMART" id="SM00093"/>
    </source>
</evidence>
<dbReference type="InterPro" id="IPR036186">
    <property type="entry name" value="Serpin_sf"/>
</dbReference>
<dbReference type="InterPro" id="IPR023796">
    <property type="entry name" value="Serpin_dom"/>
</dbReference>
<comment type="caution">
    <text evidence="3">The sequence shown here is derived from an EMBL/GenBank/DDBJ whole genome shotgun (WGS) entry which is preliminary data.</text>
</comment>
<dbReference type="RefSeq" id="WP_282541518.1">
    <property type="nucleotide sequence ID" value="NZ_JASCIQ010000005.1"/>
</dbReference>
<dbReference type="EMBL" id="JASCIQ010000005">
    <property type="protein sequence ID" value="MDI3403576.1"/>
    <property type="molecule type" value="Genomic_DNA"/>
</dbReference>